<protein>
    <submittedName>
        <fullName evidence="2">Uncharacterized protein</fullName>
    </submittedName>
</protein>
<sequence length="252" mass="27710">MILSIIGILALVCVVALSQQVIDYLAISPKNCYEGEKIPNKNCFFVKGNSEVLLGGYRLKSADLTNKAYTDLELACGATVPNETGSFRVRVEGLGGTVLKQTLADEGMDITVRFTIPPVKEEGGDDIYGGKELDFYVEGDIDIKQSGKKDISLPFSTLGSCKVHYKELVDYVPMRMFSLIEIDEEVTTGKGDDKSTTRVSVEIAADSGDGLKWHMYGTLNVNYFSLSKSFSRSFSLYNGTVQSKSPFEPFIR</sequence>
<accession>A0A7J6MLF7</accession>
<feature type="signal peptide" evidence="1">
    <location>
        <begin position="1"/>
        <end position="18"/>
    </location>
</feature>
<keyword evidence="3" id="KW-1185">Reference proteome</keyword>
<organism evidence="2 3">
    <name type="scientific">Perkinsus chesapeaki</name>
    <name type="common">Clam parasite</name>
    <name type="synonym">Perkinsus andrewsi</name>
    <dbReference type="NCBI Taxonomy" id="330153"/>
    <lineage>
        <taxon>Eukaryota</taxon>
        <taxon>Sar</taxon>
        <taxon>Alveolata</taxon>
        <taxon>Perkinsozoa</taxon>
        <taxon>Perkinsea</taxon>
        <taxon>Perkinsida</taxon>
        <taxon>Perkinsidae</taxon>
        <taxon>Perkinsus</taxon>
    </lineage>
</organism>
<keyword evidence="1" id="KW-0732">Signal</keyword>
<evidence type="ECO:0000256" key="1">
    <source>
        <dbReference type="SAM" id="SignalP"/>
    </source>
</evidence>
<feature type="chain" id="PRO_5029529907" evidence="1">
    <location>
        <begin position="19"/>
        <end position="252"/>
    </location>
</feature>
<comment type="caution">
    <text evidence="2">The sequence shown here is derived from an EMBL/GenBank/DDBJ whole genome shotgun (WGS) entry which is preliminary data.</text>
</comment>
<reference evidence="2 3" key="1">
    <citation type="submission" date="2020-04" db="EMBL/GenBank/DDBJ databases">
        <title>Perkinsus chesapeaki whole genome sequence.</title>
        <authorList>
            <person name="Bogema D.R."/>
        </authorList>
    </citation>
    <scope>NUCLEOTIDE SEQUENCE [LARGE SCALE GENOMIC DNA]</scope>
    <source>
        <strain evidence="2">ATCC PRA-425</strain>
    </source>
</reference>
<dbReference type="Proteomes" id="UP000591131">
    <property type="component" value="Unassembled WGS sequence"/>
</dbReference>
<evidence type="ECO:0000313" key="2">
    <source>
        <dbReference type="EMBL" id="KAF4671821.1"/>
    </source>
</evidence>
<evidence type="ECO:0000313" key="3">
    <source>
        <dbReference type="Proteomes" id="UP000591131"/>
    </source>
</evidence>
<dbReference type="AlphaFoldDB" id="A0A7J6MLF7"/>
<gene>
    <name evidence="2" type="ORF">FOL47_001194</name>
</gene>
<dbReference type="EMBL" id="JAAPAO010000127">
    <property type="protein sequence ID" value="KAF4671821.1"/>
    <property type="molecule type" value="Genomic_DNA"/>
</dbReference>
<name>A0A7J6MLF7_PERCH</name>
<proteinExistence type="predicted"/>